<accession>A0AAN9TGT3</accession>
<dbReference type="AlphaFoldDB" id="A0AAN9TGT3"/>
<organism evidence="4 5">
    <name type="scientific">Parthenolecanium corni</name>
    <dbReference type="NCBI Taxonomy" id="536013"/>
    <lineage>
        <taxon>Eukaryota</taxon>
        <taxon>Metazoa</taxon>
        <taxon>Ecdysozoa</taxon>
        <taxon>Arthropoda</taxon>
        <taxon>Hexapoda</taxon>
        <taxon>Insecta</taxon>
        <taxon>Pterygota</taxon>
        <taxon>Neoptera</taxon>
        <taxon>Paraneoptera</taxon>
        <taxon>Hemiptera</taxon>
        <taxon>Sternorrhyncha</taxon>
        <taxon>Coccoidea</taxon>
        <taxon>Coccidae</taxon>
        <taxon>Parthenolecanium</taxon>
    </lineage>
</organism>
<name>A0AAN9TGT3_9HEMI</name>
<dbReference type="PANTHER" id="PTHR46466">
    <property type="entry name" value="GLYOXALASE DOMAIN-CONTAINING PROTEIN 4"/>
    <property type="match status" value="1"/>
</dbReference>
<dbReference type="Pfam" id="PF00903">
    <property type="entry name" value="Glyoxalase"/>
    <property type="match status" value="1"/>
</dbReference>
<evidence type="ECO:0000259" key="3">
    <source>
        <dbReference type="PROSITE" id="PS51819"/>
    </source>
</evidence>
<evidence type="ECO:0000313" key="4">
    <source>
        <dbReference type="EMBL" id="KAK7590885.1"/>
    </source>
</evidence>
<evidence type="ECO:0000256" key="1">
    <source>
        <dbReference type="ARBA" id="ARBA00010363"/>
    </source>
</evidence>
<dbReference type="InterPro" id="IPR043193">
    <property type="entry name" value="GLOD4"/>
</dbReference>
<keyword evidence="2" id="KW-0677">Repeat</keyword>
<feature type="domain" description="VOC" evidence="3">
    <location>
        <begin position="6"/>
        <end position="130"/>
    </location>
</feature>
<sequence length="285" mass="32204">MGLSGRALHFVFKIGNREKNIEFFRDVLGMKVLRHEEFTQGCDAKCNGPYDNRWSKTMIGYGEEDTHFVMELTYNYNVHSYDLGNDFQGITIHSKEAVNKAKSSSFKTEEQEKYTIITSPDGYKFYLANEDSAGQDPVQKVTLASSNLNKSIEYWNKVLGLKLLEKNDKSASFVFEENQAKLELLEIDSSIDHKTAYGRIAFSIPEDELKIVDAKIKEINGSILTPLTSLDTPGKATVTVIILADPDGHEICFVGDKGFRELSAFDPEADKQLEKYLKKDAERSK</sequence>
<dbReference type="Proteomes" id="UP001367676">
    <property type="component" value="Unassembled WGS sequence"/>
</dbReference>
<protein>
    <recommendedName>
        <fullName evidence="3">VOC domain-containing protein</fullName>
    </recommendedName>
</protein>
<dbReference type="PANTHER" id="PTHR46466:SF1">
    <property type="entry name" value="GLYOXALASE DOMAIN-CONTAINING PROTEIN 4"/>
    <property type="match status" value="1"/>
</dbReference>
<dbReference type="InterPro" id="IPR037523">
    <property type="entry name" value="VOC_core"/>
</dbReference>
<comment type="similarity">
    <text evidence="1">Belongs to the glyoxalase I family.</text>
</comment>
<reference evidence="4 5" key="1">
    <citation type="submission" date="2024-03" db="EMBL/GenBank/DDBJ databases">
        <title>Adaptation during the transition from Ophiocordyceps entomopathogen to insect associate is accompanied by gene loss and intensified selection.</title>
        <authorList>
            <person name="Ward C.M."/>
            <person name="Onetto C.A."/>
            <person name="Borneman A.R."/>
        </authorList>
    </citation>
    <scope>NUCLEOTIDE SEQUENCE [LARGE SCALE GENOMIC DNA]</scope>
    <source>
        <strain evidence="4">AWRI1</strain>
        <tissue evidence="4">Single Adult Female</tissue>
    </source>
</reference>
<dbReference type="Pfam" id="PF21701">
    <property type="entry name" value="GLOD4_C"/>
    <property type="match status" value="1"/>
</dbReference>
<evidence type="ECO:0000313" key="5">
    <source>
        <dbReference type="Proteomes" id="UP001367676"/>
    </source>
</evidence>
<comment type="caution">
    <text evidence="4">The sequence shown here is derived from an EMBL/GenBank/DDBJ whole genome shotgun (WGS) entry which is preliminary data.</text>
</comment>
<gene>
    <name evidence="4" type="ORF">V9T40_002498</name>
</gene>
<feature type="domain" description="VOC" evidence="3">
    <location>
        <begin position="137"/>
        <end position="256"/>
    </location>
</feature>
<evidence type="ECO:0000256" key="2">
    <source>
        <dbReference type="ARBA" id="ARBA00022737"/>
    </source>
</evidence>
<proteinExistence type="inferred from homology"/>
<dbReference type="CDD" id="cd16357">
    <property type="entry name" value="GLOD4_C"/>
    <property type="match status" value="1"/>
</dbReference>
<dbReference type="InterPro" id="IPR004360">
    <property type="entry name" value="Glyas_Fos-R_dOase_dom"/>
</dbReference>
<dbReference type="InterPro" id="IPR043194">
    <property type="entry name" value="GLOD4_C"/>
</dbReference>
<dbReference type="Gene3D" id="3.10.180.10">
    <property type="entry name" value="2,3-Dihydroxybiphenyl 1,2-Dioxygenase, domain 1"/>
    <property type="match status" value="2"/>
</dbReference>
<dbReference type="PROSITE" id="PS51819">
    <property type="entry name" value="VOC"/>
    <property type="match status" value="2"/>
</dbReference>
<dbReference type="InterPro" id="IPR029068">
    <property type="entry name" value="Glyas_Bleomycin-R_OHBP_Dase"/>
</dbReference>
<dbReference type="SUPFAM" id="SSF54593">
    <property type="entry name" value="Glyoxalase/Bleomycin resistance protein/Dihydroxybiphenyl dioxygenase"/>
    <property type="match status" value="2"/>
</dbReference>
<keyword evidence="5" id="KW-1185">Reference proteome</keyword>
<dbReference type="EMBL" id="JBBCAQ010000022">
    <property type="protein sequence ID" value="KAK7590885.1"/>
    <property type="molecule type" value="Genomic_DNA"/>
</dbReference>